<organism evidence="2 3">
    <name type="scientific">Luteolibacter algae</name>
    <dbReference type="NCBI Taxonomy" id="454151"/>
    <lineage>
        <taxon>Bacteria</taxon>
        <taxon>Pseudomonadati</taxon>
        <taxon>Verrucomicrobiota</taxon>
        <taxon>Verrucomicrobiia</taxon>
        <taxon>Verrucomicrobiales</taxon>
        <taxon>Verrucomicrobiaceae</taxon>
        <taxon>Luteolibacter</taxon>
    </lineage>
</organism>
<comment type="caution">
    <text evidence="2">The sequence shown here is derived from an EMBL/GenBank/DDBJ whole genome shotgun (WGS) entry which is preliminary data.</text>
</comment>
<feature type="compositionally biased region" description="Low complexity" evidence="1">
    <location>
        <begin position="14"/>
        <end position="29"/>
    </location>
</feature>
<evidence type="ECO:0000313" key="3">
    <source>
        <dbReference type="Proteomes" id="UP001597375"/>
    </source>
</evidence>
<protein>
    <submittedName>
        <fullName evidence="2">YqjD family protein</fullName>
    </submittedName>
</protein>
<evidence type="ECO:0000313" key="2">
    <source>
        <dbReference type="EMBL" id="MFD2255748.1"/>
    </source>
</evidence>
<name>A0ABW5D410_9BACT</name>
<proteinExistence type="predicted"/>
<reference evidence="3" key="1">
    <citation type="journal article" date="2019" name="Int. J. Syst. Evol. Microbiol.">
        <title>The Global Catalogue of Microorganisms (GCM) 10K type strain sequencing project: providing services to taxonomists for standard genome sequencing and annotation.</title>
        <authorList>
            <consortium name="The Broad Institute Genomics Platform"/>
            <consortium name="The Broad Institute Genome Sequencing Center for Infectious Disease"/>
            <person name="Wu L."/>
            <person name="Ma J."/>
        </authorList>
    </citation>
    <scope>NUCLEOTIDE SEQUENCE [LARGE SCALE GENOMIC DNA]</scope>
    <source>
        <strain evidence="3">CGMCC 4.7106</strain>
    </source>
</reference>
<evidence type="ECO:0000256" key="1">
    <source>
        <dbReference type="SAM" id="MobiDB-lite"/>
    </source>
</evidence>
<dbReference type="RefSeq" id="WP_386818404.1">
    <property type="nucleotide sequence ID" value="NZ_JBHUIT010000002.1"/>
</dbReference>
<feature type="compositionally biased region" description="Polar residues" evidence="1">
    <location>
        <begin position="1"/>
        <end position="11"/>
    </location>
</feature>
<sequence>MNEHPISNSPGIDSPNSPSTTPSVSSAASDLRSAAGDFAKTTEAQAANLKDKAVETAQALKVNAAERAQQLKAAATEKAEHYKTVATDKAHHARETAQQQWVDTRVKAKEIHVTAEDYIRQNPTKAVLSALGVGFLIGLITRR</sequence>
<gene>
    <name evidence="2" type="ORF">ACFSSA_03585</name>
</gene>
<dbReference type="Proteomes" id="UP001597375">
    <property type="component" value="Unassembled WGS sequence"/>
</dbReference>
<feature type="region of interest" description="Disordered" evidence="1">
    <location>
        <begin position="1"/>
        <end position="31"/>
    </location>
</feature>
<dbReference type="EMBL" id="JBHUIT010000002">
    <property type="protein sequence ID" value="MFD2255748.1"/>
    <property type="molecule type" value="Genomic_DNA"/>
</dbReference>
<accession>A0ABW5D410</accession>
<dbReference type="Gene3D" id="1.20.120.20">
    <property type="entry name" value="Apolipoprotein"/>
    <property type="match status" value="1"/>
</dbReference>
<keyword evidence="3" id="KW-1185">Reference proteome</keyword>